<evidence type="ECO:0008006" key="3">
    <source>
        <dbReference type="Google" id="ProtNLM"/>
    </source>
</evidence>
<organism evidence="1 2">
    <name type="scientific">Streblomastix strix</name>
    <dbReference type="NCBI Taxonomy" id="222440"/>
    <lineage>
        <taxon>Eukaryota</taxon>
        <taxon>Metamonada</taxon>
        <taxon>Preaxostyla</taxon>
        <taxon>Oxymonadida</taxon>
        <taxon>Streblomastigidae</taxon>
        <taxon>Streblomastix</taxon>
    </lineage>
</organism>
<evidence type="ECO:0000313" key="1">
    <source>
        <dbReference type="EMBL" id="KAA6400120.1"/>
    </source>
</evidence>
<dbReference type="Proteomes" id="UP000324800">
    <property type="component" value="Unassembled WGS sequence"/>
</dbReference>
<reference evidence="1 2" key="1">
    <citation type="submission" date="2019-03" db="EMBL/GenBank/DDBJ databases">
        <title>Single cell metagenomics reveals metabolic interactions within the superorganism composed of flagellate Streblomastix strix and complex community of Bacteroidetes bacteria on its surface.</title>
        <authorList>
            <person name="Treitli S.C."/>
            <person name="Kolisko M."/>
            <person name="Husnik F."/>
            <person name="Keeling P."/>
            <person name="Hampl V."/>
        </authorList>
    </citation>
    <scope>NUCLEOTIDE SEQUENCE [LARGE SCALE GENOMIC DNA]</scope>
    <source>
        <strain evidence="1">ST1C</strain>
    </source>
</reference>
<proteinExistence type="predicted"/>
<protein>
    <recommendedName>
        <fullName evidence="3">PLAC8 family protein</fullName>
    </recommendedName>
</protein>
<comment type="caution">
    <text evidence="1">The sequence shown here is derived from an EMBL/GenBank/DDBJ whole genome shotgun (WGS) entry which is preliminary data.</text>
</comment>
<dbReference type="AlphaFoldDB" id="A0A5J4WZ25"/>
<accession>A0A5J4WZ25</accession>
<evidence type="ECO:0000313" key="2">
    <source>
        <dbReference type="Proteomes" id="UP000324800"/>
    </source>
</evidence>
<dbReference type="EMBL" id="SNRW01000618">
    <property type="protein sequence ID" value="KAA6400120.1"/>
    <property type="molecule type" value="Genomic_DNA"/>
</dbReference>
<gene>
    <name evidence="1" type="ORF">EZS28_004355</name>
</gene>
<sequence length="128" mass="14630">MDFQDGQYGENRSSSFWHTNLCACKSNCEKVEWSGICCPWVQTMRNMTRVFPKEYSPGIGLGCQSLCCFNCFEYSVRKQLSFANGLEFSKGSACCISCFCHPCVAWQDAYEINVREELKKTTTFMESV</sequence>
<name>A0A5J4WZ25_9EUKA</name>